<organism evidence="6 7">
    <name type="scientific">Candidatus Andeanibacterium colombiense</name>
    <dbReference type="NCBI Taxonomy" id="3121345"/>
    <lineage>
        <taxon>Bacteria</taxon>
        <taxon>Pseudomonadati</taxon>
        <taxon>Pseudomonadota</taxon>
        <taxon>Alphaproteobacteria</taxon>
        <taxon>Sphingomonadales</taxon>
        <taxon>Sphingomonadaceae</taxon>
        <taxon>Candidatus Andeanibacterium</taxon>
    </lineage>
</organism>
<feature type="transmembrane region" description="Helical" evidence="5">
    <location>
        <begin position="46"/>
        <end position="67"/>
    </location>
</feature>
<comment type="function">
    <text evidence="5">Plays a role in cell envelope biogenesis, maintenance of cell envelope integrity and membrane homeostasis.</text>
</comment>
<dbReference type="PANTHER" id="PTHR36917">
    <property type="entry name" value="INTRACELLULAR SEPTATION PROTEIN A-RELATED"/>
    <property type="match status" value="1"/>
</dbReference>
<reference evidence="6" key="1">
    <citation type="submission" date="2023-03" db="EMBL/GenBank/DDBJ databases">
        <title>Andean soil-derived lignocellulolytic bacterial consortium as a source of novel taxa and putative plastic-active enzymes.</title>
        <authorList>
            <person name="Diaz-Garcia L."/>
            <person name="Chuvochina M."/>
            <person name="Feuerriegel G."/>
            <person name="Bunk B."/>
            <person name="Sproer C."/>
            <person name="Streit W.R."/>
            <person name="Rodriguez L.M."/>
            <person name="Overmann J."/>
            <person name="Jimenez D.J."/>
        </authorList>
    </citation>
    <scope>NUCLEOTIDE SEQUENCE</scope>
    <source>
        <strain evidence="6">MAG 26</strain>
    </source>
</reference>
<dbReference type="KEGG" id="acob:P0Y56_00270"/>
<keyword evidence="3 5" id="KW-1133">Transmembrane helix</keyword>
<feature type="transmembrane region" description="Helical" evidence="5">
    <location>
        <begin position="175"/>
        <end position="196"/>
    </location>
</feature>
<evidence type="ECO:0000313" key="7">
    <source>
        <dbReference type="Proteomes" id="UP001218362"/>
    </source>
</evidence>
<evidence type="ECO:0000256" key="1">
    <source>
        <dbReference type="ARBA" id="ARBA00022475"/>
    </source>
</evidence>
<comment type="similarity">
    <text evidence="5">Belongs to the YciB family.</text>
</comment>
<protein>
    <recommendedName>
        <fullName evidence="5">Inner membrane-spanning protein YciB</fullName>
    </recommendedName>
</protein>
<dbReference type="EMBL" id="CP119316">
    <property type="protein sequence ID" value="WEK46760.1"/>
    <property type="molecule type" value="Genomic_DNA"/>
</dbReference>
<feature type="transmembrane region" description="Helical" evidence="5">
    <location>
        <begin position="79"/>
        <end position="96"/>
    </location>
</feature>
<dbReference type="AlphaFoldDB" id="A0AAJ5X695"/>
<evidence type="ECO:0000313" key="6">
    <source>
        <dbReference type="EMBL" id="WEK46760.1"/>
    </source>
</evidence>
<comment type="subcellular location">
    <subcellularLocation>
        <location evidence="5">Cell inner membrane</location>
        <topology evidence="5">Multi-pass membrane protein</topology>
    </subcellularLocation>
</comment>
<keyword evidence="1 5" id="KW-1003">Cell membrane</keyword>
<dbReference type="Pfam" id="PF04279">
    <property type="entry name" value="IspA"/>
    <property type="match status" value="1"/>
</dbReference>
<keyword evidence="2 5" id="KW-0812">Transmembrane</keyword>
<dbReference type="GO" id="GO:0005886">
    <property type="term" value="C:plasma membrane"/>
    <property type="evidence" value="ECO:0007669"/>
    <property type="project" value="UniProtKB-SubCell"/>
</dbReference>
<gene>
    <name evidence="5" type="primary">yciB</name>
    <name evidence="6" type="ORF">P0Y56_00270</name>
</gene>
<evidence type="ECO:0000256" key="2">
    <source>
        <dbReference type="ARBA" id="ARBA00022692"/>
    </source>
</evidence>
<accession>A0AAJ5X695</accession>
<evidence type="ECO:0000256" key="3">
    <source>
        <dbReference type="ARBA" id="ARBA00022989"/>
    </source>
</evidence>
<evidence type="ECO:0000256" key="4">
    <source>
        <dbReference type="ARBA" id="ARBA00023136"/>
    </source>
</evidence>
<dbReference type="HAMAP" id="MF_00189">
    <property type="entry name" value="YciB"/>
    <property type="match status" value="1"/>
</dbReference>
<dbReference type="Proteomes" id="UP001218362">
    <property type="component" value="Chromosome"/>
</dbReference>
<dbReference type="PANTHER" id="PTHR36917:SF1">
    <property type="entry name" value="INNER MEMBRANE-SPANNING PROTEIN YCIB"/>
    <property type="match status" value="1"/>
</dbReference>
<keyword evidence="4 5" id="KW-0472">Membrane</keyword>
<feature type="transmembrane region" description="Helical" evidence="5">
    <location>
        <begin position="12"/>
        <end position="34"/>
    </location>
</feature>
<name>A0AAJ5X695_9SPHN</name>
<proteinExistence type="inferred from homology"/>
<sequence>MNAPAPQAKKPGNAWISLLIDYAPLLVFLGSYWWFAPKGEHEGIGVIVAVTKSTAAFVVASIAALAISRWRFGKISRMLWLSTIMVVGFGALTILFRDPEFIQVKPTVLYLFFGTVLLVGWWRGKALLQWLLEAAFEGLDDDGWLKLSRNWGFFFFALAVLNELLRLKFNAENGGFGTWLAIKVPVFAGLSFLFTFSQLPMLLKHGLATEAKVEEETTLPPQ</sequence>
<evidence type="ECO:0000256" key="5">
    <source>
        <dbReference type="HAMAP-Rule" id="MF_00189"/>
    </source>
</evidence>
<feature type="transmembrane region" description="Helical" evidence="5">
    <location>
        <begin position="102"/>
        <end position="122"/>
    </location>
</feature>
<keyword evidence="5" id="KW-0997">Cell inner membrane</keyword>
<dbReference type="InterPro" id="IPR006008">
    <property type="entry name" value="YciB"/>
</dbReference>